<dbReference type="PANTHER" id="PTHR43283:SF3">
    <property type="entry name" value="BETA-LACTAMASE FAMILY PROTEIN (AFU_ORTHOLOGUE AFUA_5G07500)"/>
    <property type="match status" value="1"/>
</dbReference>
<protein>
    <recommendedName>
        <fullName evidence="1">Beta-lactamase-related domain-containing protein</fullName>
    </recommendedName>
</protein>
<feature type="domain" description="Beta-lactamase-related" evidence="1">
    <location>
        <begin position="28"/>
        <end position="243"/>
    </location>
</feature>
<dbReference type="InterPro" id="IPR050789">
    <property type="entry name" value="Diverse_Enzym_Activities"/>
</dbReference>
<dbReference type="SUPFAM" id="SSF56601">
    <property type="entry name" value="beta-lactamase/transpeptidase-like"/>
    <property type="match status" value="1"/>
</dbReference>
<evidence type="ECO:0000313" key="2">
    <source>
        <dbReference type="EMBL" id="TMP26691.1"/>
    </source>
</evidence>
<accession>A0A5S3WHL7</accession>
<gene>
    <name evidence="2" type="ORF">CWB99_17675</name>
</gene>
<reference evidence="2 3" key="1">
    <citation type="submission" date="2018-01" db="EMBL/GenBank/DDBJ databases">
        <authorList>
            <person name="Paulsen S."/>
            <person name="Gram L.K."/>
        </authorList>
    </citation>
    <scope>NUCLEOTIDE SEQUENCE [LARGE SCALE GENOMIC DNA]</scope>
    <source>
        <strain evidence="2 3">S2676</strain>
    </source>
</reference>
<proteinExistence type="predicted"/>
<dbReference type="OrthoDB" id="9799367at2"/>
<reference evidence="3" key="2">
    <citation type="submission" date="2019-06" db="EMBL/GenBank/DDBJ databases">
        <title>Co-occurence of chitin degradation, pigmentation and bioactivity in marine Pseudoalteromonas.</title>
        <authorList>
            <person name="Sonnenschein E.C."/>
            <person name="Bech P.K."/>
        </authorList>
    </citation>
    <scope>NUCLEOTIDE SEQUENCE [LARGE SCALE GENOMIC DNA]</scope>
    <source>
        <strain evidence="3">S2676</strain>
    </source>
</reference>
<sequence>MTTLSNDYTRTTMKGIDILLQQHQVPKGPGYAVAVYQRGRVIYCGAAGLADIERNVSLTAASVFDIASVSKQFTAAALVILEKQGLLSLDDRLADYLDGLPEYCNSICLRHLLNHTSGLRDYNELLFQAGVQFDQAVSDSQALAMIKRQYALEFAPGEKFEYSNTGYFLLALVVQVVTGKTLSQFSQQAILTPLEMTSSYFWGRAGQDQPPVVKAYCDDGNDGYEPQMANWQTARCAQIRTTCSSGTISSTRKTHIGGMSPRDCSNRVCSIMERRQSTGWGSSLAAIGASQSCFTTVAGVVICRNICAFPSNSCPWLY</sequence>
<dbReference type="PANTHER" id="PTHR43283">
    <property type="entry name" value="BETA-LACTAMASE-RELATED"/>
    <property type="match status" value="1"/>
</dbReference>
<dbReference type="InterPro" id="IPR012338">
    <property type="entry name" value="Beta-lactam/transpept-like"/>
</dbReference>
<dbReference type="Proteomes" id="UP000310249">
    <property type="component" value="Unassembled WGS sequence"/>
</dbReference>
<dbReference type="Gene3D" id="3.40.710.10">
    <property type="entry name" value="DD-peptidase/beta-lactamase superfamily"/>
    <property type="match status" value="1"/>
</dbReference>
<dbReference type="InterPro" id="IPR001466">
    <property type="entry name" value="Beta-lactam-related"/>
</dbReference>
<dbReference type="Pfam" id="PF00144">
    <property type="entry name" value="Beta-lactamase"/>
    <property type="match status" value="1"/>
</dbReference>
<name>A0A5S3WHL7_9GAMM</name>
<organism evidence="2 3">
    <name type="scientific">Pseudoalteromonas rubra</name>
    <dbReference type="NCBI Taxonomy" id="43658"/>
    <lineage>
        <taxon>Bacteria</taxon>
        <taxon>Pseudomonadati</taxon>
        <taxon>Pseudomonadota</taxon>
        <taxon>Gammaproteobacteria</taxon>
        <taxon>Alteromonadales</taxon>
        <taxon>Pseudoalteromonadaceae</taxon>
        <taxon>Pseudoalteromonas</taxon>
    </lineage>
</organism>
<dbReference type="AlphaFoldDB" id="A0A5S3WHL7"/>
<evidence type="ECO:0000259" key="1">
    <source>
        <dbReference type="Pfam" id="PF00144"/>
    </source>
</evidence>
<comment type="caution">
    <text evidence="2">The sequence shown here is derived from an EMBL/GenBank/DDBJ whole genome shotgun (WGS) entry which is preliminary data.</text>
</comment>
<evidence type="ECO:0000313" key="3">
    <source>
        <dbReference type="Proteomes" id="UP000310249"/>
    </source>
</evidence>
<dbReference type="EMBL" id="PNCI01000042">
    <property type="protein sequence ID" value="TMP26691.1"/>
    <property type="molecule type" value="Genomic_DNA"/>
</dbReference>